<dbReference type="SUPFAM" id="SSF53474">
    <property type="entry name" value="alpha/beta-Hydrolases"/>
    <property type="match status" value="1"/>
</dbReference>
<evidence type="ECO:0000259" key="2">
    <source>
        <dbReference type="Pfam" id="PF00326"/>
    </source>
</evidence>
<keyword evidence="4" id="KW-1185">Reference proteome</keyword>
<dbReference type="SUPFAM" id="SSF82171">
    <property type="entry name" value="DPP6 N-terminal domain-like"/>
    <property type="match status" value="1"/>
</dbReference>
<sequence length="601" mass="64619">MSEMPDWEARFRARRLGLPDFARDDDRRTVVPATTSAGTLELHWWSVGDDEPVPATDRPEGTAHGILHPSGHALWWFDDRKGDEKGVWQRQDFGSAPGSHTDATGLPHAYSSGLALGDGLAVVGSSDDDYGVRVHVVAADGAARVLYEHEEEAYVGDLSRDESLLVIAHSEHGDSRHPALRVVRVDDGTTVGDLWDGAGKGLEPAGFSPLAGDQRMLAVHERDGVPALLVWDPVSGAEQLVAIDLPGEVEDADWWPDAGSVVVALSHEARTTLVRVQLDSLAAQRFGPTSGTVRSMAVRDDGEVWAGWSSAAQPATVRRLDVTRQDEGEVLLAPPGAAAPPSVPVEDVWVEGPGGRIHALLRRPAVDLVAPPRPLPLVIEVHGGPTHHDVDAFGAYPSAWVDHGYAVVQVNYRGSTGYGSAWRDALEARVGHVELEDVLAVRDHLVEIGFADPTKVVLAGASWGGYLTLLGLGTQPDSWALGLAGVPVADYVAAYEDEMEGLKAFDRSLFGGSPAEVPERYVDSSPITYVDAVQVPVLVLAGENDPRCPIRQIENYLARLDARGVPHGVYRYDAGHGSLVDDERVRQMRVELDFVLAHLGA</sequence>
<dbReference type="InterPro" id="IPR011042">
    <property type="entry name" value="6-blade_b-propeller_TolB-like"/>
</dbReference>
<keyword evidence="1" id="KW-0378">Hydrolase</keyword>
<dbReference type="InterPro" id="IPR029058">
    <property type="entry name" value="AB_hydrolase_fold"/>
</dbReference>
<proteinExistence type="predicted"/>
<dbReference type="RefSeq" id="WP_345715902.1">
    <property type="nucleotide sequence ID" value="NZ_BAABFP010000004.1"/>
</dbReference>
<name>A0ABW1JDF3_9ACTN</name>
<reference evidence="4" key="1">
    <citation type="journal article" date="2019" name="Int. J. Syst. Evol. Microbiol.">
        <title>The Global Catalogue of Microorganisms (GCM) 10K type strain sequencing project: providing services to taxonomists for standard genome sequencing and annotation.</title>
        <authorList>
            <consortium name="The Broad Institute Genomics Platform"/>
            <consortium name="The Broad Institute Genome Sequencing Center for Infectious Disease"/>
            <person name="Wu L."/>
            <person name="Ma J."/>
        </authorList>
    </citation>
    <scope>NUCLEOTIDE SEQUENCE [LARGE SCALE GENOMIC DNA]</scope>
    <source>
        <strain evidence="4">KACC 14249</strain>
    </source>
</reference>
<dbReference type="Gene3D" id="2.120.10.30">
    <property type="entry name" value="TolB, C-terminal domain"/>
    <property type="match status" value="1"/>
</dbReference>
<dbReference type="Pfam" id="PF00326">
    <property type="entry name" value="Peptidase_S9"/>
    <property type="match status" value="1"/>
</dbReference>
<protein>
    <submittedName>
        <fullName evidence="3">Prolyl oligopeptidase family serine peptidase</fullName>
    </submittedName>
</protein>
<dbReference type="Proteomes" id="UP001596189">
    <property type="component" value="Unassembled WGS sequence"/>
</dbReference>
<evidence type="ECO:0000313" key="3">
    <source>
        <dbReference type="EMBL" id="MFC6007096.1"/>
    </source>
</evidence>
<comment type="caution">
    <text evidence="3">The sequence shown here is derived from an EMBL/GenBank/DDBJ whole genome shotgun (WGS) entry which is preliminary data.</text>
</comment>
<feature type="domain" description="Peptidase S9 prolyl oligopeptidase catalytic" evidence="2">
    <location>
        <begin position="398"/>
        <end position="600"/>
    </location>
</feature>
<organism evidence="3 4">
    <name type="scientific">Angustibacter luteus</name>
    <dbReference type="NCBI Taxonomy" id="658456"/>
    <lineage>
        <taxon>Bacteria</taxon>
        <taxon>Bacillati</taxon>
        <taxon>Actinomycetota</taxon>
        <taxon>Actinomycetes</taxon>
        <taxon>Kineosporiales</taxon>
        <taxon>Kineosporiaceae</taxon>
    </lineage>
</organism>
<gene>
    <name evidence="3" type="ORF">ACFQDO_08130</name>
</gene>
<dbReference type="InterPro" id="IPR001375">
    <property type="entry name" value="Peptidase_S9_cat"/>
</dbReference>
<accession>A0ABW1JDF3</accession>
<dbReference type="EMBL" id="JBHSRD010000003">
    <property type="protein sequence ID" value="MFC6007096.1"/>
    <property type="molecule type" value="Genomic_DNA"/>
</dbReference>
<evidence type="ECO:0000256" key="1">
    <source>
        <dbReference type="ARBA" id="ARBA00022801"/>
    </source>
</evidence>
<dbReference type="PANTHER" id="PTHR42776">
    <property type="entry name" value="SERINE PEPTIDASE S9 FAMILY MEMBER"/>
    <property type="match status" value="1"/>
</dbReference>
<evidence type="ECO:0000313" key="4">
    <source>
        <dbReference type="Proteomes" id="UP001596189"/>
    </source>
</evidence>
<dbReference type="PANTHER" id="PTHR42776:SF27">
    <property type="entry name" value="DIPEPTIDYL PEPTIDASE FAMILY MEMBER 6"/>
    <property type="match status" value="1"/>
</dbReference>
<dbReference type="Gene3D" id="3.40.50.1820">
    <property type="entry name" value="alpha/beta hydrolase"/>
    <property type="match status" value="1"/>
</dbReference>